<sequence length="358" mass="41056">MRRPKMARLRDGRAKSAYALIYKHVSDGDLRTILFTNHFQDGHGAIQYLDTVYDTPITRSELREMDKLWTELTIAQDIGIQQDSRNFGACVHYYDAQWKQAVKSKILTVTAPLRRSGNQVARMVVDRGMRVSAMHKWDDDQMQPPSEAWELQEMGVSGFLKQCFDVKEIIEHKGHLTGAQSMMVLHQLMKDAAAETPLDILNKFPIDASVKARAREHESIPFQSTCEAVQSARKILGEQLGERLFTERPSNSRLVLGYMSKQKKVHKWLTMQQVELAKTCYLMMLRKAVAIHQAHEKKSDDNGNQKQKKKRESPRLLKKRKLIHDSSEDDEHADDTTVGIDDDTYPRAAACIRRRLPG</sequence>
<gene>
    <name evidence="2" type="ORF">AB1Y20_017816</name>
</gene>
<feature type="compositionally biased region" description="Basic and acidic residues" evidence="1">
    <location>
        <begin position="294"/>
        <end position="303"/>
    </location>
</feature>
<proteinExistence type="predicted"/>
<evidence type="ECO:0000256" key="1">
    <source>
        <dbReference type="SAM" id="MobiDB-lite"/>
    </source>
</evidence>
<protein>
    <submittedName>
        <fullName evidence="2">Uncharacterized protein</fullName>
    </submittedName>
</protein>
<feature type="compositionally biased region" description="Basic residues" evidence="1">
    <location>
        <begin position="306"/>
        <end position="322"/>
    </location>
</feature>
<evidence type="ECO:0000313" key="3">
    <source>
        <dbReference type="Proteomes" id="UP001515480"/>
    </source>
</evidence>
<reference evidence="2 3" key="1">
    <citation type="journal article" date="2024" name="Science">
        <title>Giant polyketide synthase enzymes in the biosynthesis of giant marine polyether toxins.</title>
        <authorList>
            <person name="Fallon T.R."/>
            <person name="Shende V.V."/>
            <person name="Wierzbicki I.H."/>
            <person name="Pendleton A.L."/>
            <person name="Watervoot N.F."/>
            <person name="Auber R.P."/>
            <person name="Gonzalez D.J."/>
            <person name="Wisecaver J.H."/>
            <person name="Moore B.S."/>
        </authorList>
    </citation>
    <scope>NUCLEOTIDE SEQUENCE [LARGE SCALE GENOMIC DNA]</scope>
    <source>
        <strain evidence="2 3">12B1</strain>
    </source>
</reference>
<dbReference type="EMBL" id="JBGBPQ010000006">
    <property type="protein sequence ID" value="KAL1522849.1"/>
    <property type="molecule type" value="Genomic_DNA"/>
</dbReference>
<accession>A0AB34JQF1</accession>
<evidence type="ECO:0000313" key="2">
    <source>
        <dbReference type="EMBL" id="KAL1522849.1"/>
    </source>
</evidence>
<dbReference type="AlphaFoldDB" id="A0AB34JQF1"/>
<feature type="region of interest" description="Disordered" evidence="1">
    <location>
        <begin position="294"/>
        <end position="342"/>
    </location>
</feature>
<dbReference type="Proteomes" id="UP001515480">
    <property type="component" value="Unassembled WGS sequence"/>
</dbReference>
<keyword evidence="3" id="KW-1185">Reference proteome</keyword>
<name>A0AB34JQF1_PRYPA</name>
<organism evidence="2 3">
    <name type="scientific">Prymnesium parvum</name>
    <name type="common">Toxic golden alga</name>
    <dbReference type="NCBI Taxonomy" id="97485"/>
    <lineage>
        <taxon>Eukaryota</taxon>
        <taxon>Haptista</taxon>
        <taxon>Haptophyta</taxon>
        <taxon>Prymnesiophyceae</taxon>
        <taxon>Prymnesiales</taxon>
        <taxon>Prymnesiaceae</taxon>
        <taxon>Prymnesium</taxon>
    </lineage>
</organism>
<comment type="caution">
    <text evidence="2">The sequence shown here is derived from an EMBL/GenBank/DDBJ whole genome shotgun (WGS) entry which is preliminary data.</text>
</comment>